<evidence type="ECO:0000313" key="7">
    <source>
        <dbReference type="EMBL" id="SHG05945.1"/>
    </source>
</evidence>
<feature type="transmembrane region" description="Helical" evidence="6">
    <location>
        <begin position="184"/>
        <end position="207"/>
    </location>
</feature>
<reference evidence="7 8" key="1">
    <citation type="submission" date="2016-11" db="EMBL/GenBank/DDBJ databases">
        <authorList>
            <person name="Jaros S."/>
            <person name="Januszkiewicz K."/>
            <person name="Wedrychowicz H."/>
        </authorList>
    </citation>
    <scope>NUCLEOTIDE SEQUENCE [LARGE SCALE GENOMIC DNA]</scope>
    <source>
        <strain evidence="7 8">DSM 26897</strain>
    </source>
</reference>
<keyword evidence="2" id="KW-1003">Cell membrane</keyword>
<feature type="transmembrane region" description="Helical" evidence="6">
    <location>
        <begin position="250"/>
        <end position="275"/>
    </location>
</feature>
<protein>
    <submittedName>
        <fullName evidence="7">Membrane protein</fullName>
    </submittedName>
</protein>
<feature type="transmembrane region" description="Helical" evidence="6">
    <location>
        <begin position="143"/>
        <end position="164"/>
    </location>
</feature>
<name>A0A1M5GQA1_9BACT</name>
<organism evidence="7 8">
    <name type="scientific">Cnuella takakiae</name>
    <dbReference type="NCBI Taxonomy" id="1302690"/>
    <lineage>
        <taxon>Bacteria</taxon>
        <taxon>Pseudomonadati</taxon>
        <taxon>Bacteroidota</taxon>
        <taxon>Chitinophagia</taxon>
        <taxon>Chitinophagales</taxon>
        <taxon>Chitinophagaceae</taxon>
        <taxon>Cnuella</taxon>
    </lineage>
</organism>
<dbReference type="InterPro" id="IPR017039">
    <property type="entry name" value="Virul_fac_BrkB"/>
</dbReference>
<evidence type="ECO:0000256" key="2">
    <source>
        <dbReference type="ARBA" id="ARBA00022475"/>
    </source>
</evidence>
<keyword evidence="5 6" id="KW-0472">Membrane</keyword>
<dbReference type="GO" id="GO:0005886">
    <property type="term" value="C:plasma membrane"/>
    <property type="evidence" value="ECO:0007669"/>
    <property type="project" value="UniProtKB-SubCell"/>
</dbReference>
<sequence length="306" mass="34419">MRKKAVYSLVAALPSLLSRSFAELQRNDPLRMAGATAFFTIFALPPILVMLIQLLRLVLHPQFIQNKLFTSLSEMVGPQAVGQLENVLKAFSQLAQNIWVTAGGFLFLVFVATNLFTIIRHSINQIWKIKPRKRKGVLKKMNARWHAIAVILVAGFLFLIGIIAEALQTIIGRQLFDAAPLLSFYFKTAVNYLISLVIVTLWFAIMFRYLPDGRPSWRVAFTGALLTSLLFSLGRILLRVLLSYSNLNTLYGTSASIVLLLLFVFYSSLILYFGAAFTKMWALHRGNAIKPLPHAMHYKLVEGDEA</sequence>
<dbReference type="Proteomes" id="UP000184368">
    <property type="component" value="Unassembled WGS sequence"/>
</dbReference>
<evidence type="ECO:0000256" key="6">
    <source>
        <dbReference type="SAM" id="Phobius"/>
    </source>
</evidence>
<dbReference type="AlphaFoldDB" id="A0A1M5GQA1"/>
<keyword evidence="8" id="KW-1185">Reference proteome</keyword>
<dbReference type="STRING" id="1302690.BUE76_02695"/>
<comment type="subcellular location">
    <subcellularLocation>
        <location evidence="1">Cell membrane</location>
        <topology evidence="1">Multi-pass membrane protein</topology>
    </subcellularLocation>
</comment>
<feature type="transmembrane region" description="Helical" evidence="6">
    <location>
        <begin position="104"/>
        <end position="123"/>
    </location>
</feature>
<feature type="transmembrane region" description="Helical" evidence="6">
    <location>
        <begin position="32"/>
        <end position="55"/>
    </location>
</feature>
<keyword evidence="3 6" id="KW-0812">Transmembrane</keyword>
<evidence type="ECO:0000313" key="8">
    <source>
        <dbReference type="Proteomes" id="UP000184368"/>
    </source>
</evidence>
<accession>A0A1M5GQA1</accession>
<evidence type="ECO:0000256" key="3">
    <source>
        <dbReference type="ARBA" id="ARBA00022692"/>
    </source>
</evidence>
<dbReference type="PANTHER" id="PTHR30213:SF1">
    <property type="entry name" value="INNER MEMBRANE PROTEIN YHJD"/>
    <property type="match status" value="1"/>
</dbReference>
<evidence type="ECO:0000256" key="1">
    <source>
        <dbReference type="ARBA" id="ARBA00004651"/>
    </source>
</evidence>
<dbReference type="OrthoDB" id="9797028at2"/>
<feature type="transmembrane region" description="Helical" evidence="6">
    <location>
        <begin position="219"/>
        <end position="238"/>
    </location>
</feature>
<dbReference type="Pfam" id="PF03631">
    <property type="entry name" value="Virul_fac_BrkB"/>
    <property type="match status" value="1"/>
</dbReference>
<dbReference type="EMBL" id="FQUO01000017">
    <property type="protein sequence ID" value="SHG05945.1"/>
    <property type="molecule type" value="Genomic_DNA"/>
</dbReference>
<dbReference type="PANTHER" id="PTHR30213">
    <property type="entry name" value="INNER MEMBRANE PROTEIN YHJD"/>
    <property type="match status" value="1"/>
</dbReference>
<evidence type="ECO:0000256" key="4">
    <source>
        <dbReference type="ARBA" id="ARBA00022989"/>
    </source>
</evidence>
<keyword evidence="4 6" id="KW-1133">Transmembrane helix</keyword>
<gene>
    <name evidence="7" type="ORF">SAMN05444008_11717</name>
</gene>
<dbReference type="PIRSF" id="PIRSF035875">
    <property type="entry name" value="RNase_BN"/>
    <property type="match status" value="1"/>
</dbReference>
<evidence type="ECO:0000256" key="5">
    <source>
        <dbReference type="ARBA" id="ARBA00023136"/>
    </source>
</evidence>
<proteinExistence type="predicted"/>
<dbReference type="RefSeq" id="WP_073046498.1">
    <property type="nucleotide sequence ID" value="NZ_FQUO01000017.1"/>
</dbReference>